<organism evidence="1 2">
    <name type="scientific">Acinetobacter bouvetii</name>
    <dbReference type="NCBI Taxonomy" id="202951"/>
    <lineage>
        <taxon>Bacteria</taxon>
        <taxon>Pseudomonadati</taxon>
        <taxon>Pseudomonadota</taxon>
        <taxon>Gammaproteobacteria</taxon>
        <taxon>Moraxellales</taxon>
        <taxon>Moraxellaceae</taxon>
        <taxon>Acinetobacter</taxon>
    </lineage>
</organism>
<dbReference type="EMBL" id="CADDTS010000004">
    <property type="protein sequence ID" value="CAB1207516.1"/>
    <property type="molecule type" value="Genomic_DNA"/>
</dbReference>
<dbReference type="RefSeq" id="WP_174558179.1">
    <property type="nucleotide sequence ID" value="NZ_CADDTS010000004.1"/>
</dbReference>
<dbReference type="Proteomes" id="UP000489961">
    <property type="component" value="Unassembled WGS sequence"/>
</dbReference>
<proteinExistence type="predicted"/>
<name>A0A811G7N6_9GAMM</name>
<accession>A0A811G7N6</accession>
<sequence>MTHYAAIPQAQAIQQAPVLPFMLDTQANFNFAKNVKSASRIEKGQILVRDKRAPKCLDHEYLAFLGFLPWLHHHRITLAAFQLNPYWNEICDSVGFSHYSNLNYCLVNADAIHDQFKCKFLKRRIALEYSTFIEPISESIKTQKAVFKRCLDKHKQMNCIFVDLPCIFVHPAQVLSISDYELKLIKMARKWLERLHQSTELASKLYDVDWRIVKSLNGIYSVQALIYVIGNELKYSDFIVGEWKGACLANGYTNEVQHQPLDVHCYFAYNDMRSFWRKQIELFNEPLKIYRYESKSISYRWKTYTGNI</sequence>
<evidence type="ECO:0000313" key="1">
    <source>
        <dbReference type="EMBL" id="CAB1207516.1"/>
    </source>
</evidence>
<evidence type="ECO:0000313" key="2">
    <source>
        <dbReference type="Proteomes" id="UP000489961"/>
    </source>
</evidence>
<comment type="caution">
    <text evidence="1">The sequence shown here is derived from an EMBL/GenBank/DDBJ whole genome shotgun (WGS) entry which is preliminary data.</text>
</comment>
<reference evidence="1 2" key="1">
    <citation type="submission" date="2020-02" db="EMBL/GenBank/DDBJ databases">
        <authorList>
            <person name="Chaudhuri R."/>
        </authorList>
    </citation>
    <scope>NUCLEOTIDE SEQUENCE [LARGE SCALE GENOMIC DNA]</scope>
    <source>
        <strain evidence="1">SFB21</strain>
    </source>
</reference>
<dbReference type="AlphaFoldDB" id="A0A811G7N6"/>
<gene>
    <name evidence="1" type="ORF">SFB21_0163</name>
</gene>
<protein>
    <submittedName>
        <fullName evidence="1">Uncharacterized protein</fullName>
    </submittedName>
</protein>